<gene>
    <name evidence="2" type="ORF">BCV70DRAFT_207680</name>
</gene>
<sequence length="1869" mass="198936">MLVNNNRRRGWVIASEDDGRPSRSAAFDARRSVAAWNKGQGPSQASIPSRASSLAPSPQIASIDALLGATHPPAPAPAVPPQPTPRRRTSSGSFSHANQSTEASTSSSTAAATNGKRRPSPPLLEPPKHTYRKSPSAKALPPSAFSDHQRVMAAAGLSGGHSPRPQTSPPPTLEGQQPHALLNRRSQQLSSSSAGSSVSTGASSSASNTRLSTADPATPSTASSVSTPASSVASLPTPTSKGKERERAPAQFGNAVRPAETEETESAIPGDAPALSARRSNRSLLQTVKPMPPVSERSSSPDVGDVPSSPTIDSAFKTRHSEAVTLEAISKRRSDLRIELPHPPAKFKAMHPAIMIDSTHVSDEEEMAESSVPGIARRARKRRSIGSSTRDSIAGQDAEEEEDEDAGADDDSSWPSTPSTTPLEVYFSNADVRRAAASGSRHQQTTKEIIAPTATSLGMGRPMVVVTSPSTASEVSSDRRSSSGSGSNPDTTGSPTPASMAAATSHATSATPSLPKVTEEPPSPSPAREVREAPRSSAPRRSLSFELPPQLPRRHSQETVLAGVSPKVSSKALAFLAKLSPSKSCNRDSMDETTPSRKSSIEYRRHSGEQQQRRSVELKPILLNSSANQSRTSVLGMSMVPPSPNASATQFPAEIQVRTGSGRIKVRPNVVPYHSRRSSDLSLNSSTASLGMPGRMSLERDAFDPHFSPSSQHTSITMPSPALSTEHSAFPKTAGDADKALPKPSHKLSSRPVAGSRSSPAKDRFAASMPSLHETVVRGQERRSSSEPDQRPSLIHQLVDSHKGRTVKDNDSIAEWISVSKSDIPAPDVHHPYGNGGAGEYSNEKNEAGKNAAKRLSRGKPWKLGRFAASEVVLPASKTASSSTAALSPSPITGSGAATATGLASPGLRAAPQAGKRLSSVTRHEPSSSSTAAAETATVTSPVPERWASDSHHIRSSSKTSVQTASAASSHDPVAFTPNLGFTTANRNVVLQDLCMHRSVAALAAGSITVAALGKVRVPSQDEVDEYKTKFKRQSKERKRLAKKGAAKKKGRSKGNDNAAVLEAPIVRSNTGSEEISTSSERPLPSHPSKDKEVPPIPQESEQAQLNLSQGRHSGFNVQGNTTIKSVVPETGNWSMSQRSPSTEEPPLLPRLDSQQPFRDYEDDDTIDLDSELNTDTNTVSESEGEMEWEGQGAGEVPMRLGQRDKEPEMLNVFFSSLRSSTASESKVRTRPSQEHGAGRHELDPPKHASAPLKPFVRPPSLAAVDPGSVVHRGKEIRLCVETGEEKARQVHGPAFPSLVPANHNAESTAIWKAVKVSDLARSTCDDGGYLESKRQKEARQQQQQRQPPAHRTMAMMLESEVSKGAFASFVGNRSPNRLAKRSSVDLCGKERGSPIKPTSGSANSLVDDDDELFIAKEDKASYIVRRCPAPATVAASGAADEGEEVFEIVRRSSTGSYLAPNHLVHDAPLRYSVDEQALHDKRLLPGTPMFDLDKAFPSPFRIGDANSGDAQLALNRRGQRQGSSATNHPSIASEYGDCSRRIPMRVEHRRGNAGFDAFLKAHDGQEWFWRGTQLVDAATDNGSHQKEDGPPGMAGVDLHLYSKQGSHTVELASYSTESQLRNALGLFHPRVDKRMSSKPMPPDELRSTALTAAQVIPLASSAVGGGGGVHHPYGHGHVHGLGHGQVRLEAAPPRRGIRGGPLVRQPSSPGMGAHVGGPLGWKQRGRGLWQNQRAAVSTESMIIQVNNNAVNNSRISLQLDSRDPHQQGRRHGQPRQRINSNPANLPSGVVSGTGGAVTGPAGVVSQRISWDGTAHSPTKGPEMAALTPQFPVKTPAGNRMGELRFTPDCYDRDLAVVSLLGLLGMVKL</sequence>
<feature type="compositionally biased region" description="Polar residues" evidence="1">
    <location>
        <begin position="1068"/>
        <end position="1081"/>
    </location>
</feature>
<feature type="compositionally biased region" description="Basic and acidic residues" evidence="1">
    <location>
        <begin position="775"/>
        <end position="790"/>
    </location>
</feature>
<feature type="region of interest" description="Disordered" evidence="1">
    <location>
        <begin position="675"/>
        <end position="803"/>
    </location>
</feature>
<feature type="compositionally biased region" description="Basic residues" evidence="1">
    <location>
        <begin position="1031"/>
        <end position="1053"/>
    </location>
</feature>
<feature type="compositionally biased region" description="Low complexity" evidence="1">
    <location>
        <begin position="190"/>
        <end position="240"/>
    </location>
</feature>
<keyword evidence="3" id="KW-1185">Reference proteome</keyword>
<feature type="region of interest" description="Disordered" evidence="1">
    <location>
        <begin position="1"/>
        <end position="317"/>
    </location>
</feature>
<accession>A0A317XJD0</accession>
<evidence type="ECO:0000313" key="3">
    <source>
        <dbReference type="Proteomes" id="UP000246740"/>
    </source>
</evidence>
<dbReference type="OrthoDB" id="2556075at2759"/>
<feature type="compositionally biased region" description="Polar residues" evidence="1">
    <location>
        <begin position="1521"/>
        <end position="1531"/>
    </location>
</feature>
<feature type="region of interest" description="Disordered" evidence="1">
    <location>
        <begin position="1130"/>
        <end position="1197"/>
    </location>
</feature>
<feature type="compositionally biased region" description="Polar residues" evidence="1">
    <location>
        <begin position="708"/>
        <end position="727"/>
    </location>
</feature>
<feature type="region of interest" description="Disordered" evidence="1">
    <location>
        <begin position="1221"/>
        <end position="1269"/>
    </location>
</feature>
<feature type="compositionally biased region" description="Polar residues" evidence="1">
    <location>
        <begin position="40"/>
        <end position="60"/>
    </location>
</feature>
<feature type="compositionally biased region" description="Polar residues" evidence="1">
    <location>
        <begin position="957"/>
        <end position="966"/>
    </location>
</feature>
<feature type="region of interest" description="Disordered" evidence="1">
    <location>
        <begin position="360"/>
        <end position="565"/>
    </location>
</feature>
<evidence type="ECO:0000256" key="1">
    <source>
        <dbReference type="SAM" id="MobiDB-lite"/>
    </source>
</evidence>
<feature type="compositionally biased region" description="Pro residues" evidence="1">
    <location>
        <begin position="72"/>
        <end position="84"/>
    </location>
</feature>
<dbReference type="STRING" id="1882483.A0A317XJD0"/>
<feature type="compositionally biased region" description="Basic and acidic residues" evidence="1">
    <location>
        <begin position="1226"/>
        <end position="1247"/>
    </location>
</feature>
<feature type="compositionally biased region" description="Low complexity" evidence="1">
    <location>
        <begin position="298"/>
        <end position="310"/>
    </location>
</feature>
<feature type="compositionally biased region" description="Acidic residues" evidence="1">
    <location>
        <begin position="1161"/>
        <end position="1173"/>
    </location>
</feature>
<reference evidence="2 3" key="1">
    <citation type="journal article" date="2018" name="Mol. Biol. Evol.">
        <title>Broad Genomic Sampling Reveals a Smut Pathogenic Ancestry of the Fungal Clade Ustilaginomycotina.</title>
        <authorList>
            <person name="Kijpornyongpan T."/>
            <person name="Mondo S.J."/>
            <person name="Barry K."/>
            <person name="Sandor L."/>
            <person name="Lee J."/>
            <person name="Lipzen A."/>
            <person name="Pangilinan J."/>
            <person name="LaButti K."/>
            <person name="Hainaut M."/>
            <person name="Henrissat B."/>
            <person name="Grigoriev I.V."/>
            <person name="Spatafora J.W."/>
            <person name="Aime M.C."/>
        </authorList>
    </citation>
    <scope>NUCLEOTIDE SEQUENCE [LARGE SCALE GENOMIC DNA]</scope>
    <source>
        <strain evidence="2 3">MCA 3645</strain>
    </source>
</reference>
<feature type="region of interest" description="Disordered" evidence="1">
    <location>
        <begin position="1382"/>
        <end position="1404"/>
    </location>
</feature>
<feature type="compositionally biased region" description="Low complexity" evidence="1">
    <location>
        <begin position="482"/>
        <end position="513"/>
    </location>
</feature>
<feature type="compositionally biased region" description="Basic and acidic residues" evidence="1">
    <location>
        <begin position="599"/>
        <end position="614"/>
    </location>
</feature>
<feature type="compositionally biased region" description="Low complexity" evidence="1">
    <location>
        <begin position="680"/>
        <end position="690"/>
    </location>
</feature>
<feature type="region of interest" description="Disordered" evidence="1">
    <location>
        <begin position="878"/>
        <end position="966"/>
    </location>
</feature>
<feature type="region of interest" description="Disordered" evidence="1">
    <location>
        <begin position="1813"/>
        <end position="1834"/>
    </location>
</feature>
<organism evidence="2 3">
    <name type="scientific">Testicularia cyperi</name>
    <dbReference type="NCBI Taxonomy" id="1882483"/>
    <lineage>
        <taxon>Eukaryota</taxon>
        <taxon>Fungi</taxon>
        <taxon>Dikarya</taxon>
        <taxon>Basidiomycota</taxon>
        <taxon>Ustilaginomycotina</taxon>
        <taxon>Ustilaginomycetes</taxon>
        <taxon>Ustilaginales</taxon>
        <taxon>Anthracoideaceae</taxon>
        <taxon>Testicularia</taxon>
    </lineage>
</organism>
<dbReference type="InParanoid" id="A0A317XJD0"/>
<feature type="compositionally biased region" description="Polar residues" evidence="1">
    <location>
        <begin position="1132"/>
        <end position="1143"/>
    </location>
</feature>
<dbReference type="EMBL" id="KZ819198">
    <property type="protein sequence ID" value="PWY98433.1"/>
    <property type="molecule type" value="Genomic_DNA"/>
</dbReference>
<name>A0A317XJD0_9BASI</name>
<evidence type="ECO:0000313" key="2">
    <source>
        <dbReference type="EMBL" id="PWY98433.1"/>
    </source>
</evidence>
<feature type="compositionally biased region" description="Low complexity" evidence="1">
    <location>
        <begin position="100"/>
        <end position="113"/>
    </location>
</feature>
<feature type="region of interest" description="Disordered" evidence="1">
    <location>
        <begin position="1761"/>
        <end position="1791"/>
    </location>
</feature>
<feature type="compositionally biased region" description="Low complexity" evidence="1">
    <location>
        <begin position="927"/>
        <end position="944"/>
    </location>
</feature>
<feature type="compositionally biased region" description="Acidic residues" evidence="1">
    <location>
        <begin position="397"/>
        <end position="412"/>
    </location>
</feature>
<proteinExistence type="predicted"/>
<protein>
    <submittedName>
        <fullName evidence="2">Uncharacterized protein</fullName>
    </submittedName>
</protein>
<feature type="compositionally biased region" description="Polar residues" evidence="1">
    <location>
        <begin position="90"/>
        <end position="99"/>
    </location>
</feature>
<feature type="region of interest" description="Disordered" evidence="1">
    <location>
        <begin position="1516"/>
        <end position="1537"/>
    </location>
</feature>
<feature type="compositionally biased region" description="Basic residues" evidence="1">
    <location>
        <begin position="1"/>
        <end position="10"/>
    </location>
</feature>
<feature type="region of interest" description="Disordered" evidence="1">
    <location>
        <begin position="1031"/>
        <end position="1105"/>
    </location>
</feature>
<feature type="compositionally biased region" description="Low complexity" evidence="1">
    <location>
        <begin position="413"/>
        <end position="422"/>
    </location>
</feature>
<feature type="compositionally biased region" description="Low complexity" evidence="1">
    <location>
        <begin position="878"/>
        <end position="908"/>
    </location>
</feature>
<feature type="region of interest" description="Disordered" evidence="1">
    <location>
        <begin position="577"/>
        <end position="614"/>
    </location>
</feature>
<dbReference type="Proteomes" id="UP000246740">
    <property type="component" value="Unassembled WGS sequence"/>
</dbReference>